<accession>A0AAD7CS22</accession>
<evidence type="ECO:0000313" key="3">
    <source>
        <dbReference type="Proteomes" id="UP001221757"/>
    </source>
</evidence>
<reference evidence="2" key="1">
    <citation type="submission" date="2023-03" db="EMBL/GenBank/DDBJ databases">
        <title>Massive genome expansion in bonnet fungi (Mycena s.s.) driven by repeated elements and novel gene families across ecological guilds.</title>
        <authorList>
            <consortium name="Lawrence Berkeley National Laboratory"/>
            <person name="Harder C.B."/>
            <person name="Miyauchi S."/>
            <person name="Viragh M."/>
            <person name="Kuo A."/>
            <person name="Thoen E."/>
            <person name="Andreopoulos B."/>
            <person name="Lu D."/>
            <person name="Skrede I."/>
            <person name="Drula E."/>
            <person name="Henrissat B."/>
            <person name="Morin E."/>
            <person name="Kohler A."/>
            <person name="Barry K."/>
            <person name="LaButti K."/>
            <person name="Morin E."/>
            <person name="Salamov A."/>
            <person name="Lipzen A."/>
            <person name="Mereny Z."/>
            <person name="Hegedus B."/>
            <person name="Baldrian P."/>
            <person name="Stursova M."/>
            <person name="Weitz H."/>
            <person name="Taylor A."/>
            <person name="Grigoriev I.V."/>
            <person name="Nagy L.G."/>
            <person name="Martin F."/>
            <person name="Kauserud H."/>
        </authorList>
    </citation>
    <scope>NUCLEOTIDE SEQUENCE</scope>
    <source>
        <strain evidence="2">CBHHK067</strain>
    </source>
</reference>
<feature type="compositionally biased region" description="Polar residues" evidence="1">
    <location>
        <begin position="171"/>
        <end position="181"/>
    </location>
</feature>
<dbReference type="AlphaFoldDB" id="A0AAD7CS22"/>
<evidence type="ECO:0000313" key="2">
    <source>
        <dbReference type="EMBL" id="KAJ7660560.1"/>
    </source>
</evidence>
<keyword evidence="3" id="KW-1185">Reference proteome</keyword>
<dbReference type="Proteomes" id="UP001221757">
    <property type="component" value="Unassembled WGS sequence"/>
</dbReference>
<proteinExistence type="predicted"/>
<gene>
    <name evidence="2" type="ORF">B0H17DRAFT_1259954</name>
</gene>
<sequence>MHPRNRSLRRRTSPKSLLRLNFQAPSFHSTSGLSATDAETSRMDDSLLDTTAAAPSRNARCGRPSETLHESTCSEAQPCCMHTWRLQICISYATRLLHAPFSVELSFRMHGSMYISRPLGPVRVALRHGVRILCVWRSLVTERTTRRAACTHRASRCVRSSTGCGPRQGGTRVQRSWSAQSEPVEDLGQRMDGPFIQRPFHQLEGVHPARDRGGGLGISTHLTIMPVFHSNEASGREAVNLNSASYLASYRTLPSVSSPNMSEARYKLKRPIEAFFSSSEGVSYMDGEVRGGYIIFPRFFGISLATSNLNILRHFGGRHPPIFEELYLSSLACTRYQSFCCPLAGRVYGRKGFQKRYIAEIRESAGNGLIPKRFLEQVIFGTDRAIHADQRKAIRVLEPPNRAGLKYCISQLYDVIIYSHQVEDGATSQYPGDTVLCAASIAAA</sequence>
<organism evidence="2 3">
    <name type="scientific">Mycena rosella</name>
    <name type="common">Pink bonnet</name>
    <name type="synonym">Agaricus rosellus</name>
    <dbReference type="NCBI Taxonomy" id="1033263"/>
    <lineage>
        <taxon>Eukaryota</taxon>
        <taxon>Fungi</taxon>
        <taxon>Dikarya</taxon>
        <taxon>Basidiomycota</taxon>
        <taxon>Agaricomycotina</taxon>
        <taxon>Agaricomycetes</taxon>
        <taxon>Agaricomycetidae</taxon>
        <taxon>Agaricales</taxon>
        <taxon>Marasmiineae</taxon>
        <taxon>Mycenaceae</taxon>
        <taxon>Mycena</taxon>
    </lineage>
</organism>
<comment type="caution">
    <text evidence="2">The sequence shown here is derived from an EMBL/GenBank/DDBJ whole genome shotgun (WGS) entry which is preliminary data.</text>
</comment>
<feature type="region of interest" description="Disordered" evidence="1">
    <location>
        <begin position="161"/>
        <end position="184"/>
    </location>
</feature>
<name>A0AAD7CS22_MYCRO</name>
<evidence type="ECO:0000256" key="1">
    <source>
        <dbReference type="SAM" id="MobiDB-lite"/>
    </source>
</evidence>
<dbReference type="EMBL" id="JARKIE010000258">
    <property type="protein sequence ID" value="KAJ7660560.1"/>
    <property type="molecule type" value="Genomic_DNA"/>
</dbReference>
<protein>
    <submittedName>
        <fullName evidence="2">Uncharacterized protein</fullName>
    </submittedName>
</protein>